<dbReference type="InterPro" id="IPR015424">
    <property type="entry name" value="PyrdxlP-dep_Trfase"/>
</dbReference>
<gene>
    <name evidence="1" type="ORF">ACGRH2_04110</name>
</gene>
<keyword evidence="2" id="KW-1185">Reference proteome</keyword>
<comment type="caution">
    <text evidence="1">The sequence shown here is derived from an EMBL/GenBank/DDBJ whole genome shotgun (WGS) entry which is preliminary data.</text>
</comment>
<sequence>MILSKPFGGEQEIANDGLHYGVTNSGRSSLRWIIQSMSLQGKKVLVPDFLCQVVVDTLTDFGIEVGYYSVETNFDFTLPDALTQYDALYLVRYFGHDSKSLSERLTTSPIPLIIDDVFGVGAPSLKLNVQWCYFNSLRKISTVTDYSEVVSNFPLRQIKKEALTLFADKKLRAKQKKYDYLNKGLGSESSYLDESNEAERLLNTTSSIYEPSDLGLVLSRKFYATLHTERQHHQSNHNIVNELLIDVDGIELIEINSDFCSFQPILLENRDTVRKELFSHGAFLAVHWPELVGVSNKLSGRILSIPLDSRYSNADIKALCRLLIEIHESIQ</sequence>
<dbReference type="Proteomes" id="UP001607125">
    <property type="component" value="Unassembled WGS sequence"/>
</dbReference>
<accession>A0ABW7IDF2</accession>
<dbReference type="SUPFAM" id="SSF53383">
    <property type="entry name" value="PLP-dependent transferases"/>
    <property type="match status" value="1"/>
</dbReference>
<evidence type="ECO:0000313" key="1">
    <source>
        <dbReference type="EMBL" id="MFH0259630.1"/>
    </source>
</evidence>
<evidence type="ECO:0000313" key="2">
    <source>
        <dbReference type="Proteomes" id="UP001607125"/>
    </source>
</evidence>
<dbReference type="RefSeq" id="WP_394628641.1">
    <property type="nucleotide sequence ID" value="NZ_JBIHSF010000005.1"/>
</dbReference>
<dbReference type="EMBL" id="JBIHSF010000005">
    <property type="protein sequence ID" value="MFH0259630.1"/>
    <property type="molecule type" value="Genomic_DNA"/>
</dbReference>
<name>A0ABW7IDF2_9VIBR</name>
<dbReference type="GO" id="GO:0016740">
    <property type="term" value="F:transferase activity"/>
    <property type="evidence" value="ECO:0007669"/>
    <property type="project" value="UniProtKB-KW"/>
</dbReference>
<keyword evidence="1" id="KW-0808">Transferase</keyword>
<proteinExistence type="predicted"/>
<organism evidence="1 2">
    <name type="scientific">Vibrio barjaei</name>
    <dbReference type="NCBI Taxonomy" id="1676683"/>
    <lineage>
        <taxon>Bacteria</taxon>
        <taxon>Pseudomonadati</taxon>
        <taxon>Pseudomonadota</taxon>
        <taxon>Gammaproteobacteria</taxon>
        <taxon>Vibrionales</taxon>
        <taxon>Vibrionaceae</taxon>
        <taxon>Vibrio</taxon>
    </lineage>
</organism>
<protein>
    <submittedName>
        <fullName evidence="1">Pyridoxal phosphate-dependent transferase</fullName>
    </submittedName>
</protein>
<reference evidence="1 2" key="1">
    <citation type="submission" date="2024-10" db="EMBL/GenBank/DDBJ databases">
        <authorList>
            <person name="Yibar A."/>
            <person name="Saticioglu I.B."/>
            <person name="Duman M."/>
            <person name="Ajmi N."/>
            <person name="Gurler F."/>
            <person name="Ay H."/>
            <person name="Onuk E."/>
            <person name="Guler S."/>
            <person name="Romalde J.L."/>
        </authorList>
    </citation>
    <scope>NUCLEOTIDE SEQUENCE [LARGE SCALE GENOMIC DNA]</scope>
    <source>
        <strain evidence="1 2">1-TCBS-B</strain>
    </source>
</reference>